<comment type="caution">
    <text evidence="1">The sequence shown here is derived from an EMBL/GenBank/DDBJ whole genome shotgun (WGS) entry which is preliminary data.</text>
</comment>
<evidence type="ECO:0000313" key="2">
    <source>
        <dbReference type="Proteomes" id="UP000828048"/>
    </source>
</evidence>
<dbReference type="EMBL" id="CM037161">
    <property type="protein sequence ID" value="KAH7854868.1"/>
    <property type="molecule type" value="Genomic_DNA"/>
</dbReference>
<proteinExistence type="predicted"/>
<name>A0ACB7YN00_9ERIC</name>
<dbReference type="Proteomes" id="UP000828048">
    <property type="component" value="Chromosome 11"/>
</dbReference>
<keyword evidence="2" id="KW-1185">Reference proteome</keyword>
<sequence length="688" mass="77392">MGNTSSMLTQYDIEEVQEHCNHTFSQQEIVSLYQRFCQLDRNSGGFISADEILSVPEFAVNPLSQRLMRMLDGLNFKEFVAFLSAFSSCASLQQKVEFIFKVYDSDGNGKVAFNDMLDVLRDLTGQFISEPQREKVLTHVLEEAGYTKDSLLILSDFVKILGNSDLKMEVEQPPLSVVYKASVESCSSKSDGAEVLYSSEVAILRRKGGDSRSESLHFPKEGFLASNTNQCLMADSSTSLGTIGSEIPALKEALFAQQQLLQKLYNELDVEREASASATSEALSMIFRLQGEKASVKMEANQYKRLAEEKMCHAEEALAIFEDLIYQKEMEITSLEYQVQAYRCKLLSLGCTDIGACETMFPENLLLRNENLIGDTVCKTNLRRNSMPLLPLKFSNQRKGSFEKERSVSPELSSKIEEEIHNSKISDMEKPENYTTGDITSYREQIRKLDERVREIADGKGVKSKNLRSGSRSFSVNLDPPKGPIATKSGQLKNPENLLENEATVNPCCYSSVHDVFEVPQTRESEKGRGEEIEPERELVLEGNGRDGKPDSVPLEAFKSHANKETDWVRKMFPSKQQKDNLSGPSERVAPDCHLALVRSTTDVAQSHSKFQQFNIGRTSEIIEVERYGEGPETASRGREEELKLLKEIQEQLKSIQSEIKSLKTVKSPPSYELPLLSLTEAMLHFWL</sequence>
<reference evidence="1 2" key="1">
    <citation type="journal article" date="2021" name="Hortic Res">
        <title>High-quality reference genome and annotation aids understanding of berry development for evergreen blueberry (Vaccinium darrowii).</title>
        <authorList>
            <person name="Yu J."/>
            <person name="Hulse-Kemp A.M."/>
            <person name="Babiker E."/>
            <person name="Staton M."/>
        </authorList>
    </citation>
    <scope>NUCLEOTIDE SEQUENCE [LARGE SCALE GENOMIC DNA]</scope>
    <source>
        <strain evidence="2">cv. NJ 8807/NJ 8810</strain>
        <tissue evidence="1">Young leaf</tissue>
    </source>
</reference>
<gene>
    <name evidence="1" type="ORF">Vadar_018588</name>
</gene>
<organism evidence="1 2">
    <name type="scientific">Vaccinium darrowii</name>
    <dbReference type="NCBI Taxonomy" id="229202"/>
    <lineage>
        <taxon>Eukaryota</taxon>
        <taxon>Viridiplantae</taxon>
        <taxon>Streptophyta</taxon>
        <taxon>Embryophyta</taxon>
        <taxon>Tracheophyta</taxon>
        <taxon>Spermatophyta</taxon>
        <taxon>Magnoliopsida</taxon>
        <taxon>eudicotyledons</taxon>
        <taxon>Gunneridae</taxon>
        <taxon>Pentapetalae</taxon>
        <taxon>asterids</taxon>
        <taxon>Ericales</taxon>
        <taxon>Ericaceae</taxon>
        <taxon>Vaccinioideae</taxon>
        <taxon>Vaccinieae</taxon>
        <taxon>Vaccinium</taxon>
    </lineage>
</organism>
<evidence type="ECO:0000313" key="1">
    <source>
        <dbReference type="EMBL" id="KAH7854868.1"/>
    </source>
</evidence>
<protein>
    <submittedName>
        <fullName evidence="1">Uncharacterized protein</fullName>
    </submittedName>
</protein>
<accession>A0ACB7YN00</accession>